<protein>
    <submittedName>
        <fullName evidence="1">F-box protein</fullName>
    </submittedName>
</protein>
<keyword evidence="2" id="KW-1185">Reference proteome</keyword>
<reference evidence="1 2" key="1">
    <citation type="journal article" date="2022" name="Plant J.">
        <title>Chromosome-level genome of Camellia lanceoleosa provides a valuable resource for understanding genome evolution and self-incompatibility.</title>
        <authorList>
            <person name="Gong W."/>
            <person name="Xiao S."/>
            <person name="Wang L."/>
            <person name="Liao Z."/>
            <person name="Chang Y."/>
            <person name="Mo W."/>
            <person name="Hu G."/>
            <person name="Li W."/>
            <person name="Zhao G."/>
            <person name="Zhu H."/>
            <person name="Hu X."/>
            <person name="Ji K."/>
            <person name="Xiang X."/>
            <person name="Song Q."/>
            <person name="Yuan D."/>
            <person name="Jin S."/>
            <person name="Zhang L."/>
        </authorList>
    </citation>
    <scope>NUCLEOTIDE SEQUENCE [LARGE SCALE GENOMIC DNA]</scope>
    <source>
        <strain evidence="1">SQ_2022a</strain>
    </source>
</reference>
<dbReference type="Proteomes" id="UP001060215">
    <property type="component" value="Chromosome 8"/>
</dbReference>
<accession>A0ACC0GEZ9</accession>
<name>A0ACC0GEZ9_9ERIC</name>
<comment type="caution">
    <text evidence="1">The sequence shown here is derived from an EMBL/GenBank/DDBJ whole genome shotgun (WGS) entry which is preliminary data.</text>
</comment>
<organism evidence="1 2">
    <name type="scientific">Camellia lanceoleosa</name>
    <dbReference type="NCBI Taxonomy" id="1840588"/>
    <lineage>
        <taxon>Eukaryota</taxon>
        <taxon>Viridiplantae</taxon>
        <taxon>Streptophyta</taxon>
        <taxon>Embryophyta</taxon>
        <taxon>Tracheophyta</taxon>
        <taxon>Spermatophyta</taxon>
        <taxon>Magnoliopsida</taxon>
        <taxon>eudicotyledons</taxon>
        <taxon>Gunneridae</taxon>
        <taxon>Pentapetalae</taxon>
        <taxon>asterids</taxon>
        <taxon>Ericales</taxon>
        <taxon>Theaceae</taxon>
        <taxon>Camellia</taxon>
    </lineage>
</organism>
<dbReference type="EMBL" id="CM045765">
    <property type="protein sequence ID" value="KAI7999630.1"/>
    <property type="molecule type" value="Genomic_DNA"/>
</dbReference>
<sequence length="201" mass="22458">MKLALRCDWRSINLDDDVLILISLRCINPKHLKLCGCRELINLDMAVFAKNCKGLKKFSCGSCKFGVKGMNVVFDHYSSLKELSVRHLHGINDGGGVVATAEPIGPSVATSSLEHDMPQGAQQWTVLWTAHRWSKESENFEIVEVPKKIICSKDSPSHDRSSIAFKPLLLFDQSKDDDDGCEMLWPSTIFGPTYDEMDVVT</sequence>
<evidence type="ECO:0000313" key="2">
    <source>
        <dbReference type="Proteomes" id="UP001060215"/>
    </source>
</evidence>
<evidence type="ECO:0000313" key="1">
    <source>
        <dbReference type="EMBL" id="KAI7999630.1"/>
    </source>
</evidence>
<proteinExistence type="predicted"/>
<gene>
    <name evidence="1" type="ORF">LOK49_LG09G02839</name>
</gene>